<organism evidence="3 4">
    <name type="scientific">Luteimonas gilva</name>
    <dbReference type="NCBI Taxonomy" id="2572684"/>
    <lineage>
        <taxon>Bacteria</taxon>
        <taxon>Pseudomonadati</taxon>
        <taxon>Pseudomonadota</taxon>
        <taxon>Gammaproteobacteria</taxon>
        <taxon>Lysobacterales</taxon>
        <taxon>Lysobacteraceae</taxon>
        <taxon>Luteimonas</taxon>
    </lineage>
</organism>
<reference evidence="3 4" key="1">
    <citation type="submission" date="2019-04" db="EMBL/GenBank/DDBJ databases">
        <title>Reference strain of H23.</title>
        <authorList>
            <person name="Luo X."/>
        </authorList>
    </citation>
    <scope>NUCLEOTIDE SEQUENCE [LARGE SCALE GENOMIC DNA]</scope>
    <source>
        <strain evidence="3 4">H23</strain>
    </source>
</reference>
<proteinExistence type="predicted"/>
<keyword evidence="4" id="KW-1185">Reference proteome</keyword>
<dbReference type="Proteomes" id="UP000308707">
    <property type="component" value="Unassembled WGS sequence"/>
</dbReference>
<sequence length="519" mass="57077">MRLDRIQVELRPRSPWEAMELGLAMVRRYARTIWLAWFALSLPLFAILNAAAWMLDALPWAGIAMWWLKPLFDRLPLFVLSRAVFGGAPTVRETLSAPRVFGWGGLLRDLTWGRPSLTRSVAMPVTLLEGAKGEQLRERRKAIVGARGSGAAMGLTFLCMTFEGILALSCVTAVFLFVPMEYLSESALAVWSLLFESPPKWAWLAWNAIVWSAMSFVEPFYMGAGFAFYLNRRTHLEAWDLELAFRRLATRLRAAVPLGVALCIGLAAGAWMPAHATPSEAPITAERAAAAAAAAAAKAPRRPLEQAIDGPAFVEDARFAGAVGDAYRDPLLNPKRKQSFWELRWKPDAKRSANPGSGVGEVFALLFKAAMWLAAIGAAVLILWQIKRWWGPMWQGGKAVPEPSPIAEAAVPMPETLPADVASAARKLWMQGQARAALALLYRGSVQKMVERANAALAPGATEAECLRASRRMPSAEDREAFAQVVRVWQHAAYAQRLPDNDAFESLLQRAASRFGWAA</sequence>
<dbReference type="Pfam" id="PF13559">
    <property type="entry name" value="DUF4129"/>
    <property type="match status" value="1"/>
</dbReference>
<dbReference type="RefSeq" id="WP_137266770.1">
    <property type="nucleotide sequence ID" value="NZ_SZUA01000002.1"/>
</dbReference>
<evidence type="ECO:0000256" key="1">
    <source>
        <dbReference type="SAM" id="Phobius"/>
    </source>
</evidence>
<gene>
    <name evidence="3" type="ORF">FCE95_09400</name>
</gene>
<feature type="transmembrane region" description="Helical" evidence="1">
    <location>
        <begin position="75"/>
        <end position="91"/>
    </location>
</feature>
<protein>
    <submittedName>
        <fullName evidence="3">DUF4129 domain-containing protein</fullName>
    </submittedName>
</protein>
<feature type="transmembrane region" description="Helical" evidence="1">
    <location>
        <begin position="155"/>
        <end position="178"/>
    </location>
</feature>
<feature type="transmembrane region" description="Helical" evidence="1">
    <location>
        <begin position="208"/>
        <end position="231"/>
    </location>
</feature>
<keyword evidence="1" id="KW-0812">Transmembrane</keyword>
<evidence type="ECO:0000313" key="4">
    <source>
        <dbReference type="Proteomes" id="UP000308707"/>
    </source>
</evidence>
<evidence type="ECO:0000313" key="3">
    <source>
        <dbReference type="EMBL" id="TKR30340.1"/>
    </source>
</evidence>
<feature type="transmembrane region" description="Helical" evidence="1">
    <location>
        <begin position="33"/>
        <end position="55"/>
    </location>
</feature>
<keyword evidence="1" id="KW-1133">Transmembrane helix</keyword>
<dbReference type="EMBL" id="SZUA01000002">
    <property type="protein sequence ID" value="TKR30340.1"/>
    <property type="molecule type" value="Genomic_DNA"/>
</dbReference>
<name>A0A4U5JL41_9GAMM</name>
<feature type="transmembrane region" description="Helical" evidence="1">
    <location>
        <begin position="362"/>
        <end position="384"/>
    </location>
</feature>
<accession>A0A4U5JL41</accession>
<comment type="caution">
    <text evidence="3">The sequence shown here is derived from an EMBL/GenBank/DDBJ whole genome shotgun (WGS) entry which is preliminary data.</text>
</comment>
<evidence type="ECO:0000259" key="2">
    <source>
        <dbReference type="Pfam" id="PF13559"/>
    </source>
</evidence>
<feature type="transmembrane region" description="Helical" evidence="1">
    <location>
        <begin position="252"/>
        <end position="272"/>
    </location>
</feature>
<dbReference type="OrthoDB" id="183980at2"/>
<keyword evidence="1" id="KW-0472">Membrane</keyword>
<dbReference type="AlphaFoldDB" id="A0A4U5JL41"/>
<feature type="domain" description="Protein-glutamine gamma-glutamyltransferase-like C-terminal" evidence="2">
    <location>
        <begin position="441"/>
        <end position="510"/>
    </location>
</feature>
<dbReference type="InterPro" id="IPR025403">
    <property type="entry name" value="TgpA-like_C"/>
</dbReference>